<comment type="caution">
    <text evidence="1">The sequence shown here is derived from an EMBL/GenBank/DDBJ whole genome shotgun (WGS) entry which is preliminary data.</text>
</comment>
<dbReference type="OrthoDB" id="409395at2759"/>
<keyword evidence="2" id="KW-1185">Reference proteome</keyword>
<organism evidence="1 2">
    <name type="scientific">Adiantum capillus-veneris</name>
    <name type="common">Maidenhair fern</name>
    <dbReference type="NCBI Taxonomy" id="13818"/>
    <lineage>
        <taxon>Eukaryota</taxon>
        <taxon>Viridiplantae</taxon>
        <taxon>Streptophyta</taxon>
        <taxon>Embryophyta</taxon>
        <taxon>Tracheophyta</taxon>
        <taxon>Polypodiopsida</taxon>
        <taxon>Polypodiidae</taxon>
        <taxon>Polypodiales</taxon>
        <taxon>Pteridineae</taxon>
        <taxon>Pteridaceae</taxon>
        <taxon>Vittarioideae</taxon>
        <taxon>Adiantum</taxon>
    </lineage>
</organism>
<evidence type="ECO:0008006" key="3">
    <source>
        <dbReference type="Google" id="ProtNLM"/>
    </source>
</evidence>
<accession>A0A9D4URY2</accession>
<dbReference type="AlphaFoldDB" id="A0A9D4URY2"/>
<name>A0A9D4URY2_ADICA</name>
<dbReference type="PANTHER" id="PTHR31270:SF1">
    <property type="entry name" value="GLUTAMINYL-PEPTIDE CYCLOTRANSFERASE"/>
    <property type="match status" value="1"/>
</dbReference>
<dbReference type="GO" id="GO:0016603">
    <property type="term" value="F:glutaminyl-peptide cyclotransferase activity"/>
    <property type="evidence" value="ECO:0007669"/>
    <property type="project" value="InterPro"/>
</dbReference>
<reference evidence="1" key="1">
    <citation type="submission" date="2021-01" db="EMBL/GenBank/DDBJ databases">
        <title>Adiantum capillus-veneris genome.</title>
        <authorList>
            <person name="Fang Y."/>
            <person name="Liao Q."/>
        </authorList>
    </citation>
    <scope>NUCLEOTIDE SEQUENCE</scope>
    <source>
        <strain evidence="1">H3</strain>
        <tissue evidence="1">Leaf</tissue>
    </source>
</reference>
<evidence type="ECO:0000313" key="2">
    <source>
        <dbReference type="Proteomes" id="UP000886520"/>
    </source>
</evidence>
<protein>
    <recommendedName>
        <fullName evidence="3">Glutaminyl-peptide cyclotransferase</fullName>
    </recommendedName>
</protein>
<dbReference type="Pfam" id="PF05096">
    <property type="entry name" value="Glu_cyclase_2"/>
    <property type="match status" value="1"/>
</dbReference>
<evidence type="ECO:0000313" key="1">
    <source>
        <dbReference type="EMBL" id="KAI5072785.1"/>
    </source>
</evidence>
<gene>
    <name evidence="1" type="ORF">GOP47_0012891</name>
</gene>
<dbReference type="Proteomes" id="UP000886520">
    <property type="component" value="Chromosome 12"/>
</dbReference>
<sequence>MKRRRVSSRTVATMKPALVVNVQRHRLLTVLSALLFALLVIFAFLVSSRHVLHPKQDAQTAKNDYRVYTFDVVNEYDHDSFAFTQGLVYAGNDTLYESTGMYRSSSVRKVHVQSGKVLQLHQMEDKYFGEGLTLLDHRLFQVAWRITSGFIYDTDTLSRLGSFRHPMKDGWGLATDGKVIFGSDGTSTIYVMQPSTFKEEKRFLVKDQNKEITQLNELEYVDGELWANVWMTDCIVRISPLNGQVLGWILLHELKSNLLARSYKGVDVLNGIAWDNKQNRLFVTGKYWPKLYEIKVRPHSEELQDHKHVWERCHVHS</sequence>
<proteinExistence type="predicted"/>
<dbReference type="InterPro" id="IPR007788">
    <property type="entry name" value="QCT"/>
</dbReference>
<dbReference type="InterPro" id="IPR011044">
    <property type="entry name" value="Quino_amine_DH_bsu"/>
</dbReference>
<dbReference type="SUPFAM" id="SSF50969">
    <property type="entry name" value="YVTN repeat-like/Quinoprotein amine dehydrogenase"/>
    <property type="match status" value="1"/>
</dbReference>
<dbReference type="PANTHER" id="PTHR31270">
    <property type="entry name" value="GLUTAMINYL-PEPTIDE CYCLOTRANSFERASE"/>
    <property type="match status" value="1"/>
</dbReference>
<dbReference type="EMBL" id="JABFUD020000012">
    <property type="protein sequence ID" value="KAI5072785.1"/>
    <property type="molecule type" value="Genomic_DNA"/>
</dbReference>